<dbReference type="Proteomes" id="UP000233375">
    <property type="component" value="Unassembled WGS sequence"/>
</dbReference>
<dbReference type="SUPFAM" id="SSF142764">
    <property type="entry name" value="YgbK-like"/>
    <property type="match status" value="1"/>
</dbReference>
<dbReference type="InterPro" id="IPR031475">
    <property type="entry name" value="NBD_C"/>
</dbReference>
<keyword evidence="6" id="KW-0119">Carbohydrate metabolism</keyword>
<evidence type="ECO:0000313" key="10">
    <source>
        <dbReference type="Proteomes" id="UP000233375"/>
    </source>
</evidence>
<dbReference type="GO" id="GO:0005524">
    <property type="term" value="F:ATP binding"/>
    <property type="evidence" value="ECO:0007669"/>
    <property type="project" value="UniProtKB-KW"/>
</dbReference>
<dbReference type="Pfam" id="PF07005">
    <property type="entry name" value="SBD_N"/>
    <property type="match status" value="1"/>
</dbReference>
<evidence type="ECO:0000256" key="3">
    <source>
        <dbReference type="ARBA" id="ARBA00022741"/>
    </source>
</evidence>
<dbReference type="RefSeq" id="WP_101177112.1">
    <property type="nucleotide sequence ID" value="NZ_PISE01000020.1"/>
</dbReference>
<evidence type="ECO:0000256" key="5">
    <source>
        <dbReference type="ARBA" id="ARBA00022840"/>
    </source>
</evidence>
<evidence type="ECO:0000256" key="6">
    <source>
        <dbReference type="ARBA" id="ARBA00023277"/>
    </source>
</evidence>
<evidence type="ECO:0008006" key="11">
    <source>
        <dbReference type="Google" id="ProtNLM"/>
    </source>
</evidence>
<organism evidence="9 10">
    <name type="scientific">Niallia nealsonii</name>
    <dbReference type="NCBI Taxonomy" id="115979"/>
    <lineage>
        <taxon>Bacteria</taxon>
        <taxon>Bacillati</taxon>
        <taxon>Bacillota</taxon>
        <taxon>Bacilli</taxon>
        <taxon>Bacillales</taxon>
        <taxon>Bacillaceae</taxon>
        <taxon>Niallia</taxon>
    </lineage>
</organism>
<protein>
    <recommendedName>
        <fullName evidence="11">Four-carbon acid sugar kinase family protein</fullName>
    </recommendedName>
</protein>
<keyword evidence="10" id="KW-1185">Reference proteome</keyword>
<dbReference type="Pfam" id="PF17042">
    <property type="entry name" value="NBD_C"/>
    <property type="match status" value="1"/>
</dbReference>
<comment type="similarity">
    <text evidence="1">Belongs to the four-carbon acid sugar kinase family.</text>
</comment>
<evidence type="ECO:0000259" key="7">
    <source>
        <dbReference type="Pfam" id="PF07005"/>
    </source>
</evidence>
<evidence type="ECO:0000313" key="9">
    <source>
        <dbReference type="EMBL" id="PKG23721.1"/>
    </source>
</evidence>
<evidence type="ECO:0000256" key="4">
    <source>
        <dbReference type="ARBA" id="ARBA00022777"/>
    </source>
</evidence>
<dbReference type="EMBL" id="PISE01000020">
    <property type="protein sequence ID" value="PKG23721.1"/>
    <property type="molecule type" value="Genomic_DNA"/>
</dbReference>
<dbReference type="GO" id="GO:0016301">
    <property type="term" value="F:kinase activity"/>
    <property type="evidence" value="ECO:0007669"/>
    <property type="project" value="UniProtKB-KW"/>
</dbReference>
<proteinExistence type="inferred from homology"/>
<dbReference type="OrthoDB" id="9778478at2"/>
<accession>A0A2N0Z2I0</accession>
<dbReference type="InterPro" id="IPR037051">
    <property type="entry name" value="4-carb_acid_sugar_kinase_N_sf"/>
</dbReference>
<keyword evidence="4" id="KW-0418">Kinase</keyword>
<feature type="domain" description="Four-carbon acid sugar kinase N-terminal" evidence="7">
    <location>
        <begin position="3"/>
        <end position="225"/>
    </location>
</feature>
<dbReference type="Gene3D" id="3.40.980.20">
    <property type="entry name" value="Four-carbon acid sugar kinase, nucleotide binding domain"/>
    <property type="match status" value="1"/>
</dbReference>
<dbReference type="InterPro" id="IPR010737">
    <property type="entry name" value="4-carb_acid_sugar_kinase_N"/>
</dbReference>
<name>A0A2N0Z2I0_9BACI</name>
<comment type="caution">
    <text evidence="9">The sequence shown here is derived from an EMBL/GenBank/DDBJ whole genome shotgun (WGS) entry which is preliminary data.</text>
</comment>
<evidence type="ECO:0000259" key="8">
    <source>
        <dbReference type="Pfam" id="PF17042"/>
    </source>
</evidence>
<dbReference type="Gene3D" id="3.40.50.10840">
    <property type="entry name" value="Putative sugar-binding, N-terminal domain"/>
    <property type="match status" value="1"/>
</dbReference>
<feature type="domain" description="Four-carbon acid sugar kinase nucleotide binding" evidence="8">
    <location>
        <begin position="250"/>
        <end position="414"/>
    </location>
</feature>
<dbReference type="InterPro" id="IPR042213">
    <property type="entry name" value="NBD_C_sf"/>
</dbReference>
<evidence type="ECO:0000256" key="1">
    <source>
        <dbReference type="ARBA" id="ARBA00005715"/>
    </source>
</evidence>
<keyword evidence="3" id="KW-0547">Nucleotide-binding</keyword>
<gene>
    <name evidence="9" type="ORF">CWS01_10290</name>
</gene>
<keyword evidence="2" id="KW-0808">Transferase</keyword>
<sequence>MKLAVISDDLTGASDCGAQLIKYGLKVAVSVENNEKKFIGEETVIFNTDSRSLSKEDAYKKVHHLSSLLVDGDFDVIYKKIDSTMRGNIGAEMNALYDALLPDFIIIAPGYPQNDRKVLEGMHYLNGRLLHETEVAKDPKTPVEESNISLLIEKQSNKNVGHINRDILLHGTNVICETLRKYKRQGIKYITVDSVEEQDFDLLVEALHLLEDKIIWCGSSGLISHIPKMFGLQVEAYHHVLLPQHKFPALFVVGSVSKIGRKQLSHLLKDPMIEGIEFNSVNLFLGEKNAEDEIRGVKNRAIAAVRKKKNVVLFSSDLVEETQKIGKSKGLAIVEISNLISQTIGEIAVHIIKECKVKRLFLTGGDTAQQVLEQLAIKYFHLIDEVEAGIPIGKLDDSDIIAVTKAGNFGSEYTMINALNRLNGKIPQQLIVEK</sequence>
<reference evidence="9 10" key="1">
    <citation type="journal article" date="2003" name="Int. J. Syst. Evol. Microbiol.">
        <title>Bacillus nealsonii sp. nov., isolated from a spacecraft-assembly facility, whose spores are gamma-radiation resistant.</title>
        <authorList>
            <person name="Venkateswaran K."/>
            <person name="Kempf M."/>
            <person name="Chen F."/>
            <person name="Satomi M."/>
            <person name="Nicholson W."/>
            <person name="Kern R."/>
        </authorList>
    </citation>
    <scope>NUCLEOTIDE SEQUENCE [LARGE SCALE GENOMIC DNA]</scope>
    <source>
        <strain evidence="9 10">FO-92</strain>
    </source>
</reference>
<keyword evidence="5" id="KW-0067">ATP-binding</keyword>
<evidence type="ECO:0000256" key="2">
    <source>
        <dbReference type="ARBA" id="ARBA00022679"/>
    </source>
</evidence>
<dbReference type="AlphaFoldDB" id="A0A2N0Z2I0"/>